<keyword evidence="11" id="KW-0436">Ligase</keyword>
<dbReference type="Pfam" id="PF13393">
    <property type="entry name" value="tRNA-synt_His"/>
    <property type="match status" value="1"/>
</dbReference>
<dbReference type="PANTHER" id="PTHR43707">
    <property type="entry name" value="HISTIDYL-TRNA SYNTHETASE"/>
    <property type="match status" value="1"/>
</dbReference>
<comment type="catalytic activity">
    <reaction evidence="6">
        <text>tRNA(His) + L-histidine + ATP = L-histidyl-tRNA(His) + AMP + diphosphate + H(+)</text>
        <dbReference type="Rhea" id="RHEA:17313"/>
        <dbReference type="Rhea" id="RHEA-COMP:9665"/>
        <dbReference type="Rhea" id="RHEA-COMP:9689"/>
        <dbReference type="ChEBI" id="CHEBI:15378"/>
        <dbReference type="ChEBI" id="CHEBI:30616"/>
        <dbReference type="ChEBI" id="CHEBI:33019"/>
        <dbReference type="ChEBI" id="CHEBI:57595"/>
        <dbReference type="ChEBI" id="CHEBI:78442"/>
        <dbReference type="ChEBI" id="CHEBI:78527"/>
        <dbReference type="ChEBI" id="CHEBI:456215"/>
        <dbReference type="EC" id="6.1.1.21"/>
    </reaction>
</comment>
<dbReference type="Gene3D" id="3.30.930.10">
    <property type="entry name" value="Bira Bifunctional Protein, Domain 2"/>
    <property type="match status" value="1"/>
</dbReference>
<dbReference type="Pfam" id="PF03129">
    <property type="entry name" value="HGTP_anticodon"/>
    <property type="match status" value="1"/>
</dbReference>
<dbReference type="AlphaFoldDB" id="A0A0G0SY75"/>
<dbReference type="InterPro" id="IPR036621">
    <property type="entry name" value="Anticodon-bd_dom_sf"/>
</dbReference>
<evidence type="ECO:0000259" key="10">
    <source>
        <dbReference type="Pfam" id="PF13393"/>
    </source>
</evidence>
<organism evidence="11 12">
    <name type="scientific">Candidatus Yanofskybacteria bacterium GW2011_GWE2_40_11</name>
    <dbReference type="NCBI Taxonomy" id="1619033"/>
    <lineage>
        <taxon>Bacteria</taxon>
        <taxon>Candidatus Yanofskyibacteriota</taxon>
    </lineage>
</organism>
<dbReference type="Gene3D" id="3.40.50.800">
    <property type="entry name" value="Anticodon-binding domain"/>
    <property type="match status" value="1"/>
</dbReference>
<dbReference type="SUPFAM" id="SSF55681">
    <property type="entry name" value="Class II aaRS and biotin synthetases"/>
    <property type="match status" value="1"/>
</dbReference>
<protein>
    <recommendedName>
        <fullName evidence="3 7">Histidine--tRNA ligase</fullName>
        <ecNumber evidence="2 7">6.1.1.21</ecNumber>
    </recommendedName>
</protein>
<dbReference type="GO" id="GO:0005737">
    <property type="term" value="C:cytoplasm"/>
    <property type="evidence" value="ECO:0007669"/>
    <property type="project" value="UniProtKB-UniRule"/>
</dbReference>
<dbReference type="InterPro" id="IPR015807">
    <property type="entry name" value="His-tRNA-ligase"/>
</dbReference>
<dbReference type="InterPro" id="IPR041715">
    <property type="entry name" value="HisRS-like_core"/>
</dbReference>
<evidence type="ECO:0000256" key="4">
    <source>
        <dbReference type="ARBA" id="ARBA00022741"/>
    </source>
</evidence>
<evidence type="ECO:0000256" key="1">
    <source>
        <dbReference type="ARBA" id="ARBA00008226"/>
    </source>
</evidence>
<keyword evidence="4" id="KW-0547">Nucleotide-binding</keyword>
<dbReference type="NCBIfam" id="TIGR00442">
    <property type="entry name" value="hisS"/>
    <property type="match status" value="1"/>
</dbReference>
<dbReference type="EC" id="6.1.1.21" evidence="2 7"/>
<evidence type="ECO:0000259" key="9">
    <source>
        <dbReference type="Pfam" id="PF03129"/>
    </source>
</evidence>
<dbReference type="PIRSF" id="PIRSF001549">
    <property type="entry name" value="His-tRNA_synth"/>
    <property type="match status" value="1"/>
</dbReference>
<reference evidence="11 12" key="1">
    <citation type="journal article" date="2015" name="Nature">
        <title>rRNA introns, odd ribosomes, and small enigmatic genomes across a large radiation of phyla.</title>
        <authorList>
            <person name="Brown C.T."/>
            <person name="Hug L.A."/>
            <person name="Thomas B.C."/>
            <person name="Sharon I."/>
            <person name="Castelle C.J."/>
            <person name="Singh A."/>
            <person name="Wilkins M.J."/>
            <person name="Williams K.H."/>
            <person name="Banfield J.F."/>
        </authorList>
    </citation>
    <scope>NUCLEOTIDE SEQUENCE [LARGE SCALE GENOMIC DNA]</scope>
</reference>
<feature type="binding site" evidence="8">
    <location>
        <position position="131"/>
    </location>
    <ligand>
        <name>L-histidine</name>
        <dbReference type="ChEBI" id="CHEBI:57595"/>
    </ligand>
</feature>
<dbReference type="InterPro" id="IPR004516">
    <property type="entry name" value="HisRS/HisZ"/>
</dbReference>
<feature type="domain" description="Anticodon-binding" evidence="9">
    <location>
        <begin position="351"/>
        <end position="425"/>
    </location>
</feature>
<dbReference type="EMBL" id="LBXZ01000013">
    <property type="protein sequence ID" value="KKR39765.1"/>
    <property type="molecule type" value="Genomic_DNA"/>
</dbReference>
<gene>
    <name evidence="11" type="ORF">UT75_C0013G0002</name>
</gene>
<evidence type="ECO:0000256" key="3">
    <source>
        <dbReference type="ARBA" id="ARBA00017399"/>
    </source>
</evidence>
<evidence type="ECO:0000256" key="8">
    <source>
        <dbReference type="PIRSR" id="PIRSR001549-1"/>
    </source>
</evidence>
<evidence type="ECO:0000256" key="6">
    <source>
        <dbReference type="ARBA" id="ARBA00047639"/>
    </source>
</evidence>
<dbReference type="GO" id="GO:0004821">
    <property type="term" value="F:histidine-tRNA ligase activity"/>
    <property type="evidence" value="ECO:0007669"/>
    <property type="project" value="UniProtKB-UniRule"/>
</dbReference>
<accession>A0A0G0SY75</accession>
<name>A0A0G0SY75_9BACT</name>
<dbReference type="Proteomes" id="UP000034072">
    <property type="component" value="Unassembled WGS sequence"/>
</dbReference>
<comment type="caution">
    <text evidence="11">The sequence shown here is derived from an EMBL/GenBank/DDBJ whole genome shotgun (WGS) entry which is preliminary data.</text>
</comment>
<dbReference type="PANTHER" id="PTHR43707:SF1">
    <property type="entry name" value="HISTIDINE--TRNA LIGASE, MITOCHONDRIAL-RELATED"/>
    <property type="match status" value="1"/>
</dbReference>
<evidence type="ECO:0000256" key="2">
    <source>
        <dbReference type="ARBA" id="ARBA00012815"/>
    </source>
</evidence>
<feature type="domain" description="Class II Histidinyl-tRNA synthetase (HisRS)-like catalytic core" evidence="10">
    <location>
        <begin position="15"/>
        <end position="316"/>
    </location>
</feature>
<sequence>MSKSKRQKQIDLPRGITDIAQEDQKYLRHFLRKAETLLEYYNFERIETSVLENQDLVRRVIVSEDNIEKKLFNFKSKEEALALRYDHIISVARLYVGNGMNSLPHPVKLYCLGPTFSSQEQDDTKKRQSNQLGVVTIGDATEIVEAELIFMAHKLLDHLGFDNYNVHINSMGDASCRLSYAKALRDHFKSRSKKLCSDCRDNVKIDPLKILLCKKEDCREASKEAPQSVDFLDEECRTHFKHVLEYLDEVKIPYILNPMLVGDRDYYGRTIFRFLPEQDEQGIDPIIIGGRFDKLIDTLGGPRTPAAGFIMDLDKVFSIFRNSGATIPDHRPKPKLFFAQLGEMAKRKSLVLFENFRKAGIEAKSSLGRDSIKSQLRIAGRYGVKYTLIFGQREAVDGTVILRDMETGVQETIPVEKIVDEIKKRFKN</sequence>
<feature type="binding site" evidence="8">
    <location>
        <begin position="266"/>
        <end position="267"/>
    </location>
    <ligand>
        <name>L-histidine</name>
        <dbReference type="ChEBI" id="CHEBI:57595"/>
    </ligand>
</feature>
<evidence type="ECO:0000313" key="11">
    <source>
        <dbReference type="EMBL" id="KKR39765.1"/>
    </source>
</evidence>
<proteinExistence type="inferred from homology"/>
<comment type="similarity">
    <text evidence="1">Belongs to the class-II aminoacyl-tRNA synthetase family.</text>
</comment>
<dbReference type="GO" id="GO:0005524">
    <property type="term" value="F:ATP binding"/>
    <property type="evidence" value="ECO:0007669"/>
    <property type="project" value="InterPro"/>
</dbReference>
<keyword evidence="5" id="KW-0030">Aminoacyl-tRNA synthetase</keyword>
<evidence type="ECO:0000256" key="7">
    <source>
        <dbReference type="NCBIfam" id="TIGR00442"/>
    </source>
</evidence>
<evidence type="ECO:0000313" key="12">
    <source>
        <dbReference type="Proteomes" id="UP000034072"/>
    </source>
</evidence>
<dbReference type="GO" id="GO:0006427">
    <property type="term" value="P:histidyl-tRNA aminoacylation"/>
    <property type="evidence" value="ECO:0007669"/>
    <property type="project" value="UniProtKB-UniRule"/>
</dbReference>
<dbReference type="InterPro" id="IPR004154">
    <property type="entry name" value="Anticodon-bd"/>
</dbReference>
<dbReference type="SUPFAM" id="SSF52954">
    <property type="entry name" value="Class II aaRS ABD-related"/>
    <property type="match status" value="1"/>
</dbReference>
<dbReference type="InterPro" id="IPR045864">
    <property type="entry name" value="aa-tRNA-synth_II/BPL/LPL"/>
</dbReference>
<dbReference type="CDD" id="cd00773">
    <property type="entry name" value="HisRS-like_core"/>
    <property type="match status" value="1"/>
</dbReference>
<evidence type="ECO:0000256" key="5">
    <source>
        <dbReference type="ARBA" id="ARBA00023146"/>
    </source>
</evidence>